<reference evidence="1" key="2">
    <citation type="journal article" date="2014" name="BMC Genomics">
        <title>An improved genome of the model marine alga Ostreococcus tauri unfolds by assessing Illumina de novo assemblies.</title>
        <authorList>
            <person name="Blanc-Mathieu R."/>
            <person name="Verhelst B."/>
            <person name="Derelle E."/>
            <person name="Rombauts S."/>
            <person name="Bouget F.Y."/>
            <person name="Carre I."/>
            <person name="Chateau A."/>
            <person name="Eyre-Walker A."/>
            <person name="Grimsley N."/>
            <person name="Moreau H."/>
            <person name="Piegu B."/>
            <person name="Rivals E."/>
            <person name="Schackwitz W."/>
            <person name="Van de Peer Y."/>
            <person name="Piganeau G."/>
        </authorList>
    </citation>
    <scope>NUCLEOTIDE SEQUENCE</scope>
    <source>
        <strain evidence="1">RCC4221</strain>
    </source>
</reference>
<accession>A0A454XVB8</accession>
<dbReference type="AlphaFoldDB" id="A0A090M1I1"/>
<organism evidence="1 3">
    <name type="scientific">Ostreococcus tauri</name>
    <name type="common">Marine green alga</name>
    <dbReference type="NCBI Taxonomy" id="70448"/>
    <lineage>
        <taxon>Eukaryota</taxon>
        <taxon>Viridiplantae</taxon>
        <taxon>Chlorophyta</taxon>
        <taxon>Mamiellophyceae</taxon>
        <taxon>Mamiellales</taxon>
        <taxon>Bathycoccaceae</taxon>
        <taxon>Ostreococcus</taxon>
    </lineage>
</organism>
<dbReference type="OrthoDB" id="551422at2759"/>
<name>A0A090M1I1_OSTTA</name>
<evidence type="ECO:0000313" key="3">
    <source>
        <dbReference type="Proteomes" id="UP000009170"/>
    </source>
</evidence>
<accession>A0A090M1I1</accession>
<protein>
    <submittedName>
        <fullName evidence="2">Paired amphipathic helix rep</fullName>
    </submittedName>
    <submittedName>
        <fullName evidence="1">Unnamed product</fullName>
    </submittedName>
</protein>
<reference evidence="1 3" key="1">
    <citation type="journal article" date="2006" name="Proc. Natl. Acad. Sci. U.S.A.">
        <title>Genome analysis of the smallest free-living eukaryote Ostreococcus tauri unveils many unique features.</title>
        <authorList>
            <person name="Derelle E."/>
            <person name="Ferraz C."/>
            <person name="Rombauts S."/>
            <person name="Rouze P."/>
            <person name="Worden A.Z."/>
            <person name="Robbens S."/>
            <person name="Partensky F."/>
            <person name="Degroeve S."/>
            <person name="Echeynie S."/>
            <person name="Cooke R."/>
            <person name="Saeys Y."/>
            <person name="Wuyts J."/>
            <person name="Jabbari K."/>
            <person name="Bowler C."/>
            <person name="Panaud O."/>
            <person name="Piegu B."/>
            <person name="Ball S.G."/>
            <person name="Ral J.-P."/>
            <person name="Bouget F.-Y."/>
            <person name="Piganeau G."/>
            <person name="De Baets B."/>
            <person name="Picard A."/>
            <person name="Delseny M."/>
            <person name="Demaille J."/>
            <person name="Van de Peer Y."/>
            <person name="Moreau H."/>
        </authorList>
    </citation>
    <scope>NUCLEOTIDE SEQUENCE [LARGE SCALE GENOMIC DNA]</scope>
    <source>
        <strain evidence="1 3">OTTH0595</strain>
    </source>
</reference>
<dbReference type="Proteomes" id="UP000195557">
    <property type="component" value="Unassembled WGS sequence"/>
</dbReference>
<dbReference type="EMBL" id="CAID01000005">
    <property type="protein sequence ID" value="CEF98095.1"/>
    <property type="molecule type" value="Genomic_DNA"/>
</dbReference>
<evidence type="ECO:0000313" key="2">
    <source>
        <dbReference type="EMBL" id="OUS47823.1"/>
    </source>
</evidence>
<reference evidence="2" key="3">
    <citation type="submission" date="2017-04" db="EMBL/GenBank/DDBJ databases">
        <title>Population genomics of picophytoplankton unveils novel chromosome hypervariability.</title>
        <authorList>
            <consortium name="DOE Joint Genome Institute"/>
            <person name="Blanc-Mathieu R."/>
            <person name="Krasovec M."/>
            <person name="Hebrard M."/>
            <person name="Yau S."/>
            <person name="Desgranges E."/>
            <person name="Martin J."/>
            <person name="Schackwitz W."/>
            <person name="Kuo A."/>
            <person name="Salin G."/>
            <person name="Donnadieu C."/>
            <person name="Desdevises Y."/>
            <person name="Sanchez-Ferandin S."/>
            <person name="Moreau H."/>
            <person name="Rivals E."/>
            <person name="Grigoriev I.V."/>
            <person name="Grimsley N."/>
            <person name="Eyre-Walker A."/>
            <person name="Piganeau G."/>
        </authorList>
    </citation>
    <scope>NUCLEOTIDE SEQUENCE [LARGE SCALE GENOMIC DNA]</scope>
    <source>
        <strain evidence="2">RCC 1115</strain>
    </source>
</reference>
<accession>A0A1Y5II99</accession>
<dbReference type="InParanoid" id="A0A090M1I1"/>
<sequence>MGAVSVPRYEAFFKDESGLRRSLKFLLSKSEGSVIDVNLPNKAKTDDVLSWLDAIEKDEELRGRVRAIAHYSMKNNYLGNAEARVRRVKSFAKGVASRGGDRALLVSGSGSRVCDTVEILRRLSSDREWKRERGSFAFDVAFNPYFPDAADLARERERLALKLKSNMVRGVWFQIGCDLNALEAGIESARAIAGDAGAEVELFGSVFLPTKSLLARMKFRPWAGVYLSEEYLSSVESAERITKAQLEVFARHRVTPLIESPILTDADFAQCQRLLGVSSGTKRARETKDDGE</sequence>
<dbReference type="EMBL" id="KZ155776">
    <property type="protein sequence ID" value="OUS47823.1"/>
    <property type="molecule type" value="Genomic_DNA"/>
</dbReference>
<dbReference type="Proteomes" id="UP000009170">
    <property type="component" value="Unassembled WGS sequence"/>
</dbReference>
<dbReference type="Gene3D" id="3.20.20.220">
    <property type="match status" value="1"/>
</dbReference>
<evidence type="ECO:0000313" key="1">
    <source>
        <dbReference type="EMBL" id="CEF98095.1"/>
    </source>
</evidence>
<gene>
    <name evidence="2" type="ORF">BE221DRAFT_190136</name>
    <name evidence="1" type="ORF">OT_ostta05g03950</name>
</gene>
<proteinExistence type="predicted"/>
<keyword evidence="3" id="KW-1185">Reference proteome</keyword>